<dbReference type="EMBL" id="BJXN01000005">
    <property type="protein sequence ID" value="GEM89560.1"/>
    <property type="molecule type" value="Genomic_DNA"/>
</dbReference>
<dbReference type="InterPro" id="IPR036524">
    <property type="entry name" value="Frataxin/CyaY_sf"/>
</dbReference>
<dbReference type="InterPro" id="IPR038458">
    <property type="entry name" value="NADH_quinone_OxRdtase_su15_sf"/>
</dbReference>
<organism evidence="1 2">
    <name type="scientific">Oceanithermus desulfurans NBRC 100063</name>
    <dbReference type="NCBI Taxonomy" id="1227550"/>
    <lineage>
        <taxon>Bacteria</taxon>
        <taxon>Thermotogati</taxon>
        <taxon>Deinococcota</taxon>
        <taxon>Deinococci</taxon>
        <taxon>Thermales</taxon>
        <taxon>Thermaceae</taxon>
        <taxon>Oceanithermus</taxon>
    </lineage>
</organism>
<evidence type="ECO:0000313" key="2">
    <source>
        <dbReference type="Proteomes" id="UP000321827"/>
    </source>
</evidence>
<dbReference type="AlphaFoldDB" id="A0A511RIT8"/>
<comment type="caution">
    <text evidence="1">The sequence shown here is derived from an EMBL/GenBank/DDBJ whole genome shotgun (WGS) entry which is preliminary data.</text>
</comment>
<reference evidence="1 2" key="1">
    <citation type="submission" date="2019-07" db="EMBL/GenBank/DDBJ databases">
        <title>Whole genome shotgun sequence of Oceanithermus desulfurans NBRC 100063.</title>
        <authorList>
            <person name="Hosoyama A."/>
            <person name="Uohara A."/>
            <person name="Ohji S."/>
            <person name="Ichikawa N."/>
        </authorList>
    </citation>
    <scope>NUCLEOTIDE SEQUENCE [LARGE SCALE GENOMIC DNA]</scope>
    <source>
        <strain evidence="1 2">NBRC 100063</strain>
    </source>
</reference>
<accession>A0A511RIT8</accession>
<evidence type="ECO:0000313" key="1">
    <source>
        <dbReference type="EMBL" id="GEM89560.1"/>
    </source>
</evidence>
<dbReference type="RefSeq" id="WP_147146482.1">
    <property type="nucleotide sequence ID" value="NZ_BJXN01000005.1"/>
</dbReference>
<dbReference type="Gene3D" id="3.30.920.80">
    <property type="entry name" value="NADH-quinone oxidoreductase, subunit 15"/>
    <property type="match status" value="1"/>
</dbReference>
<protein>
    <submittedName>
        <fullName evidence="1">NADH-quinone oxidoreductase subunit 15</fullName>
    </submittedName>
</protein>
<dbReference type="OrthoDB" id="25825at2"/>
<proteinExistence type="predicted"/>
<gene>
    <name evidence="1" type="primary">nqo15</name>
    <name evidence="1" type="ORF">ODE01S_09940</name>
</gene>
<name>A0A511RIT8_9DEIN</name>
<dbReference type="Pfam" id="PF11497">
    <property type="entry name" value="NADH_Oxid_Nqo15"/>
    <property type="match status" value="1"/>
</dbReference>
<dbReference type="GO" id="GO:0008199">
    <property type="term" value="F:ferric iron binding"/>
    <property type="evidence" value="ECO:0007669"/>
    <property type="project" value="InterPro"/>
</dbReference>
<dbReference type="InterPro" id="IPR021093">
    <property type="entry name" value="NADH_quinone_OxRdtase_su15"/>
</dbReference>
<sequence length="126" mass="14496">MSHAIYDAWVQLMGWLEEYAAEHDLVFDREADFPEFIYRMHKPWELPTRVMTVSLSRANDEPFFVASVSQPSDEQKHIGLRSPGAHLHWHAHEHGGGLELSGGVKLDKTKLFALLDQARRDWMTAV</sequence>
<dbReference type="SUPFAM" id="SSF55387">
    <property type="entry name" value="Frataxin/Nqo15-like"/>
    <property type="match status" value="1"/>
</dbReference>
<dbReference type="GO" id="GO:0016226">
    <property type="term" value="P:iron-sulfur cluster assembly"/>
    <property type="evidence" value="ECO:0007669"/>
    <property type="project" value="InterPro"/>
</dbReference>
<dbReference type="Proteomes" id="UP000321827">
    <property type="component" value="Unassembled WGS sequence"/>
</dbReference>